<organism evidence="2">
    <name type="scientific">Brachypodium distachyon</name>
    <name type="common">Purple false brome</name>
    <name type="synonym">Trachynia distachya</name>
    <dbReference type="NCBI Taxonomy" id="15368"/>
    <lineage>
        <taxon>Eukaryota</taxon>
        <taxon>Viridiplantae</taxon>
        <taxon>Streptophyta</taxon>
        <taxon>Embryophyta</taxon>
        <taxon>Tracheophyta</taxon>
        <taxon>Spermatophyta</taxon>
        <taxon>Magnoliopsida</taxon>
        <taxon>Liliopsida</taxon>
        <taxon>Poales</taxon>
        <taxon>Poaceae</taxon>
        <taxon>BOP clade</taxon>
        <taxon>Pooideae</taxon>
        <taxon>Stipodae</taxon>
        <taxon>Brachypodieae</taxon>
        <taxon>Brachypodium</taxon>
    </lineage>
</organism>
<feature type="region of interest" description="Disordered" evidence="1">
    <location>
        <begin position="99"/>
        <end position="143"/>
    </location>
</feature>
<proteinExistence type="predicted"/>
<reference evidence="2 3" key="1">
    <citation type="journal article" date="2010" name="Nature">
        <title>Genome sequencing and analysis of the model grass Brachypodium distachyon.</title>
        <authorList>
            <consortium name="International Brachypodium Initiative"/>
        </authorList>
    </citation>
    <scope>NUCLEOTIDE SEQUENCE [LARGE SCALE GENOMIC DNA]</scope>
    <source>
        <strain evidence="2 3">Bd21</strain>
    </source>
</reference>
<reference evidence="2" key="2">
    <citation type="submission" date="2017-06" db="EMBL/GenBank/DDBJ databases">
        <title>WGS assembly of Brachypodium distachyon.</title>
        <authorList>
            <consortium name="The International Brachypodium Initiative"/>
            <person name="Lucas S."/>
            <person name="Harmon-Smith M."/>
            <person name="Lail K."/>
            <person name="Tice H."/>
            <person name="Grimwood J."/>
            <person name="Bruce D."/>
            <person name="Barry K."/>
            <person name="Shu S."/>
            <person name="Lindquist E."/>
            <person name="Wang M."/>
            <person name="Pitluck S."/>
            <person name="Vogel J.P."/>
            <person name="Garvin D.F."/>
            <person name="Mockler T.C."/>
            <person name="Schmutz J."/>
            <person name="Rokhsar D."/>
            <person name="Bevan M.W."/>
        </authorList>
    </citation>
    <scope>NUCLEOTIDE SEQUENCE</scope>
    <source>
        <strain evidence="2">Bd21</strain>
    </source>
</reference>
<accession>A0A0Q3FT03</accession>
<dbReference type="InParanoid" id="A0A0Q3FT03"/>
<protein>
    <submittedName>
        <fullName evidence="2 3">Uncharacterized protein</fullName>
    </submittedName>
</protein>
<gene>
    <name evidence="2" type="ORF">BRADI_2g00381v3</name>
</gene>
<evidence type="ECO:0000256" key="1">
    <source>
        <dbReference type="SAM" id="MobiDB-lite"/>
    </source>
</evidence>
<dbReference type="Proteomes" id="UP000008810">
    <property type="component" value="Chromosome 2"/>
</dbReference>
<dbReference type="Gramene" id="KQK02255">
    <property type="protein sequence ID" value="KQK02255"/>
    <property type="gene ID" value="BRADI_2g00381v3"/>
</dbReference>
<sequence>MRRRVRPAGARTVRRRRLRAGIRTAGARTVRRRRPRAAAGVRRGPRAAAARIRWRPWAAAAAARRLPSAWRLPGAARAGRLPAGGLPHELPRAASARLHGIVPHRARRRRRPWREAQGRRHVRRRQARPQVEVKNRIATRPSV</sequence>
<evidence type="ECO:0000313" key="2">
    <source>
        <dbReference type="EMBL" id="KQK02255.1"/>
    </source>
</evidence>
<dbReference type="EnsemblPlants" id="KQK02255">
    <property type="protein sequence ID" value="KQK02255"/>
    <property type="gene ID" value="BRADI_2g00381v3"/>
</dbReference>
<dbReference type="AlphaFoldDB" id="A0A0Q3FT03"/>
<keyword evidence="4" id="KW-1185">Reference proteome</keyword>
<evidence type="ECO:0000313" key="3">
    <source>
        <dbReference type="EnsemblPlants" id="KQK02255"/>
    </source>
</evidence>
<name>A0A0Q3FT03_BRADI</name>
<dbReference type="EMBL" id="CM000881">
    <property type="protein sequence ID" value="KQK02255.1"/>
    <property type="molecule type" value="Genomic_DNA"/>
</dbReference>
<reference evidence="3" key="3">
    <citation type="submission" date="2018-08" db="UniProtKB">
        <authorList>
            <consortium name="EnsemblPlants"/>
        </authorList>
    </citation>
    <scope>IDENTIFICATION</scope>
    <source>
        <strain evidence="3">cv. Bd21</strain>
    </source>
</reference>
<feature type="compositionally biased region" description="Basic residues" evidence="1">
    <location>
        <begin position="102"/>
        <end position="112"/>
    </location>
</feature>
<evidence type="ECO:0000313" key="4">
    <source>
        <dbReference type="Proteomes" id="UP000008810"/>
    </source>
</evidence>